<sequence>MVAHVRRPIRRTSRRTEIDVHATIFTRRAYAAQTGLAQS</sequence>
<reference evidence="1 2" key="1">
    <citation type="journal article" date="2012" name="J. Bacteriol.">
        <title>Draft Genome Sequence Determination for Cystic Fibrosis and Chronic Granulomatous Disease Burkholderia multivorans Isolates.</title>
        <authorList>
            <person name="Varga J.J."/>
            <person name="Losada L."/>
            <person name="Zelazny A.M."/>
            <person name="Brinkac L."/>
            <person name="Harkins D."/>
            <person name="Radune D."/>
            <person name="Hostetler J."/>
            <person name="Sampaio E.P."/>
            <person name="Ronning C.M."/>
            <person name="Nierman W.C."/>
            <person name="Greenberg D.E."/>
            <person name="Holland S.M."/>
            <person name="Goldberg J.B."/>
        </authorList>
    </citation>
    <scope>NUCLEOTIDE SEQUENCE [LARGE SCALE GENOMIC DNA]</scope>
    <source>
        <strain evidence="1 2">CGD2</strain>
    </source>
</reference>
<comment type="caution">
    <text evidence="1">The sequence shown here is derived from an EMBL/GenBank/DDBJ whole genome shotgun (WGS) entry which is preliminary data.</text>
</comment>
<proteinExistence type="predicted"/>
<organism evidence="1 2">
    <name type="scientific">Burkholderia multivorans CGD2</name>
    <dbReference type="NCBI Taxonomy" id="513052"/>
    <lineage>
        <taxon>Bacteria</taxon>
        <taxon>Pseudomonadati</taxon>
        <taxon>Pseudomonadota</taxon>
        <taxon>Betaproteobacteria</taxon>
        <taxon>Burkholderiales</taxon>
        <taxon>Burkholderiaceae</taxon>
        <taxon>Burkholderia</taxon>
        <taxon>Burkholderia cepacia complex</taxon>
    </lineage>
</organism>
<protein>
    <submittedName>
        <fullName evidence="1">Uncharacterized protein</fullName>
    </submittedName>
</protein>
<dbReference type="AlphaFoldDB" id="B9C005"/>
<name>B9C005_9BURK</name>
<evidence type="ECO:0000313" key="1">
    <source>
        <dbReference type="EMBL" id="EEE03681.1"/>
    </source>
</evidence>
<dbReference type="EMBL" id="ACFC01000023">
    <property type="protein sequence ID" value="EEE03681.1"/>
    <property type="molecule type" value="Genomic_DNA"/>
</dbReference>
<evidence type="ECO:0000313" key="2">
    <source>
        <dbReference type="Proteomes" id="UP000004535"/>
    </source>
</evidence>
<gene>
    <name evidence="1" type="ORF">BURMUCGD2_1543</name>
</gene>
<dbReference type="Proteomes" id="UP000004535">
    <property type="component" value="Unassembled WGS sequence"/>
</dbReference>
<accession>B9C005</accession>